<keyword evidence="2" id="KW-1185">Reference proteome</keyword>
<dbReference type="Proteomes" id="UP000252893">
    <property type="component" value="Unassembled WGS sequence"/>
</dbReference>
<dbReference type="AlphaFoldDB" id="A0A366DVP6"/>
<sequence length="39" mass="4478">MVKTHCLFNKCLLTIKSDIRLNSVTVNGKAFEIEKQQNI</sequence>
<evidence type="ECO:0000313" key="2">
    <source>
        <dbReference type="Proteomes" id="UP000252893"/>
    </source>
</evidence>
<accession>A0A366DVP6</accession>
<proteinExistence type="predicted"/>
<dbReference type="EMBL" id="QNRH01000005">
    <property type="protein sequence ID" value="RBO93314.1"/>
    <property type="molecule type" value="Genomic_DNA"/>
</dbReference>
<protein>
    <submittedName>
        <fullName evidence="1">Uncharacterized protein</fullName>
    </submittedName>
</protein>
<comment type="caution">
    <text evidence="1">The sequence shown here is derived from an EMBL/GenBank/DDBJ whole genome shotgun (WGS) entry which is preliminary data.</text>
</comment>
<evidence type="ECO:0000313" key="1">
    <source>
        <dbReference type="EMBL" id="RBO93314.1"/>
    </source>
</evidence>
<gene>
    <name evidence="1" type="ORF">DFR47_10527</name>
</gene>
<name>A0A366DVP6_9HYPH</name>
<organism evidence="1 2">
    <name type="scientific">Pseudochrobactrum asaccharolyticum</name>
    <dbReference type="NCBI Taxonomy" id="354351"/>
    <lineage>
        <taxon>Bacteria</taxon>
        <taxon>Pseudomonadati</taxon>
        <taxon>Pseudomonadota</taxon>
        <taxon>Alphaproteobacteria</taxon>
        <taxon>Hyphomicrobiales</taxon>
        <taxon>Brucellaceae</taxon>
        <taxon>Pseudochrobactrum</taxon>
    </lineage>
</organism>
<reference evidence="1 2" key="1">
    <citation type="submission" date="2018-06" db="EMBL/GenBank/DDBJ databases">
        <title>Genomic Encyclopedia of Type Strains, Phase IV (KMG-IV): sequencing the most valuable type-strain genomes for metagenomic binning, comparative biology and taxonomic classification.</title>
        <authorList>
            <person name="Goeker M."/>
        </authorList>
    </citation>
    <scope>NUCLEOTIDE SEQUENCE [LARGE SCALE GENOMIC DNA]</scope>
    <source>
        <strain evidence="1 2">DSM 25619</strain>
    </source>
</reference>